<dbReference type="PROSITE" id="PS50893">
    <property type="entry name" value="ABC_TRANSPORTER_2"/>
    <property type="match status" value="1"/>
</dbReference>
<evidence type="ECO:0000259" key="1">
    <source>
        <dbReference type="PROSITE" id="PS50893"/>
    </source>
</evidence>
<dbReference type="InterPro" id="IPR003593">
    <property type="entry name" value="AAA+_ATPase"/>
</dbReference>
<gene>
    <name evidence="2" type="ORF">KQI68_09630</name>
</gene>
<proteinExistence type="predicted"/>
<comment type="caution">
    <text evidence="2">The sequence shown here is derived from an EMBL/GenBank/DDBJ whole genome shotgun (WGS) entry which is preliminary data.</text>
</comment>
<keyword evidence="3" id="KW-1185">Reference proteome</keyword>
<keyword evidence="2" id="KW-0547">Nucleotide-binding</keyword>
<keyword evidence="2" id="KW-0067">ATP-binding</keyword>
<dbReference type="PANTHER" id="PTHR24220:SF692">
    <property type="entry name" value="ABC TRANSPORTER DOMAIN-CONTAINING PROTEIN"/>
    <property type="match status" value="1"/>
</dbReference>
<feature type="domain" description="ABC transporter" evidence="1">
    <location>
        <begin position="2"/>
        <end position="249"/>
    </location>
</feature>
<dbReference type="InterPro" id="IPR015854">
    <property type="entry name" value="ABC_transpr_LolD-like"/>
</dbReference>
<dbReference type="Pfam" id="PF00005">
    <property type="entry name" value="ABC_tran"/>
    <property type="match status" value="1"/>
</dbReference>
<accession>A0ABS6FIU2</accession>
<protein>
    <submittedName>
        <fullName evidence="2">ATP-binding cassette domain-containing protein</fullName>
    </submittedName>
</protein>
<sequence>MLKIKNLSKTFYKGTEEENRIFNNFSLEINDNECVAILGPNGCGKSTLFNMISGALNCDSGSIELDGNDLCKLSEDQRAIHIGKVNQDPSKGVASTLNILENMSMAYKKGQKFGFRKLIDRNNIDPIVEKLKGIGLGLENKLKTQVKFLSGGQRQSLSLLMATIKKPNILLLDEHTAALDPKTSKIIMDKTNDLVKKEKIMTLMITHNLRHAIEYSDRIIMLNKGEVVLDIKPDEITEEELNRIYNEKIEESNNLKLERLEKIA</sequence>
<evidence type="ECO:0000313" key="3">
    <source>
        <dbReference type="Proteomes" id="UP000783742"/>
    </source>
</evidence>
<dbReference type="SMART" id="SM00382">
    <property type="entry name" value="AAA"/>
    <property type="match status" value="1"/>
</dbReference>
<dbReference type="PANTHER" id="PTHR24220">
    <property type="entry name" value="IMPORT ATP-BINDING PROTEIN"/>
    <property type="match status" value="1"/>
</dbReference>
<dbReference type="InterPro" id="IPR003439">
    <property type="entry name" value="ABC_transporter-like_ATP-bd"/>
</dbReference>
<organism evidence="2 3">
    <name type="scientific">Peptoniphilus ovalis</name>
    <dbReference type="NCBI Taxonomy" id="2841503"/>
    <lineage>
        <taxon>Bacteria</taxon>
        <taxon>Bacillati</taxon>
        <taxon>Bacillota</taxon>
        <taxon>Tissierellia</taxon>
        <taxon>Tissierellales</taxon>
        <taxon>Peptoniphilaceae</taxon>
        <taxon>Peptoniphilus</taxon>
    </lineage>
</organism>
<dbReference type="Proteomes" id="UP000783742">
    <property type="component" value="Unassembled WGS sequence"/>
</dbReference>
<dbReference type="EMBL" id="JAHLQO010000006">
    <property type="protein sequence ID" value="MBU5670089.1"/>
    <property type="molecule type" value="Genomic_DNA"/>
</dbReference>
<reference evidence="2 3" key="1">
    <citation type="submission" date="2021-06" db="EMBL/GenBank/DDBJ databases">
        <authorList>
            <person name="Sun Q."/>
            <person name="Li D."/>
        </authorList>
    </citation>
    <scope>NUCLEOTIDE SEQUENCE [LARGE SCALE GENOMIC DNA]</scope>
    <source>
        <strain evidence="2 3">MSJ-1</strain>
    </source>
</reference>
<dbReference type="GO" id="GO:0005524">
    <property type="term" value="F:ATP binding"/>
    <property type="evidence" value="ECO:0007669"/>
    <property type="project" value="UniProtKB-KW"/>
</dbReference>
<dbReference type="RefSeq" id="WP_216549909.1">
    <property type="nucleotide sequence ID" value="NZ_JAHLQO010000006.1"/>
</dbReference>
<evidence type="ECO:0000313" key="2">
    <source>
        <dbReference type="EMBL" id="MBU5670089.1"/>
    </source>
</evidence>
<name>A0ABS6FIU2_9FIRM</name>